<dbReference type="PANTHER" id="PTHR19359">
    <property type="entry name" value="CYTOCHROME B5"/>
    <property type="match status" value="1"/>
</dbReference>
<dbReference type="EMBL" id="GL832976">
    <property type="protein sequence ID" value="EGD77156.1"/>
    <property type="molecule type" value="Genomic_DNA"/>
</dbReference>
<dbReference type="RefSeq" id="XP_004990995.1">
    <property type="nucleotide sequence ID" value="XM_004990938.1"/>
</dbReference>
<dbReference type="GO" id="GO:0016020">
    <property type="term" value="C:membrane"/>
    <property type="evidence" value="ECO:0007669"/>
    <property type="project" value="TreeGrafter"/>
</dbReference>
<dbReference type="OMA" id="EESNDCA"/>
<keyword evidence="1" id="KW-0349">Heme</keyword>
<organism evidence="8">
    <name type="scientific">Salpingoeca rosetta (strain ATCC 50818 / BSB-021)</name>
    <dbReference type="NCBI Taxonomy" id="946362"/>
    <lineage>
        <taxon>Eukaryota</taxon>
        <taxon>Choanoflagellata</taxon>
        <taxon>Craspedida</taxon>
        <taxon>Salpingoecidae</taxon>
        <taxon>Salpingoeca</taxon>
    </lineage>
</organism>
<dbReference type="eggNOG" id="KOG0537">
    <property type="taxonomic scope" value="Eukaryota"/>
</dbReference>
<feature type="region of interest" description="Disordered" evidence="5">
    <location>
        <begin position="133"/>
        <end position="178"/>
    </location>
</feature>
<evidence type="ECO:0000256" key="5">
    <source>
        <dbReference type="SAM" id="MobiDB-lite"/>
    </source>
</evidence>
<dbReference type="STRING" id="946362.F2UIV7"/>
<accession>F2UIV7</accession>
<feature type="domain" description="Cytochrome b5 heme-binding" evidence="6">
    <location>
        <begin position="234"/>
        <end position="311"/>
    </location>
</feature>
<dbReference type="InterPro" id="IPR036400">
    <property type="entry name" value="Cyt_B5-like_heme/steroid_sf"/>
</dbReference>
<sequence>MSSVFDDEESNDCALQPCENCDCLLSRQHHHSHPRPETGHALAAKLDNALHLSVAQRINGGSSSNPTVPASPAKRCHSCPSGICSGCNPVSSANTNAAMPPDTSAHLRQSLTMAATAATKPATPVPLAAYVPAPSDSASSPASTAASTAAASSSSSSSARPRRRSSRNTSTSSAHGDSSYSIGVDVGAVFRDPMCDACPDCDDVCGLPSCDACTLKAKHVEKRACSRRGRGCQKNVFTMCQVQRHNSASDCWLVAHRKVYDVTAFVRNDFHRAGMQAIIRKGGTDVTRDFDFHSSKSKKQLWSKYLIGVVAKCPSEAPHVPKKGGSKASTLKKLFHLAW</sequence>
<proteinExistence type="inferred from homology"/>
<dbReference type="InterPro" id="IPR050668">
    <property type="entry name" value="Cytochrome_b5"/>
</dbReference>
<dbReference type="InParanoid" id="F2UIV7"/>
<evidence type="ECO:0000256" key="2">
    <source>
        <dbReference type="ARBA" id="ARBA00022723"/>
    </source>
</evidence>
<evidence type="ECO:0000259" key="6">
    <source>
        <dbReference type="PROSITE" id="PS50255"/>
    </source>
</evidence>
<dbReference type="PROSITE" id="PS50255">
    <property type="entry name" value="CYTOCHROME_B5_2"/>
    <property type="match status" value="1"/>
</dbReference>
<keyword evidence="3" id="KW-0408">Iron</keyword>
<dbReference type="Gene3D" id="3.10.120.10">
    <property type="entry name" value="Cytochrome b5-like heme/steroid binding domain"/>
    <property type="match status" value="1"/>
</dbReference>
<dbReference type="Pfam" id="PF00173">
    <property type="entry name" value="Cyt-b5"/>
    <property type="match status" value="1"/>
</dbReference>
<evidence type="ECO:0000313" key="8">
    <source>
        <dbReference type="Proteomes" id="UP000007799"/>
    </source>
</evidence>
<evidence type="ECO:0000313" key="7">
    <source>
        <dbReference type="EMBL" id="EGD77156.1"/>
    </source>
</evidence>
<dbReference type="GeneID" id="16071557"/>
<protein>
    <recommendedName>
        <fullName evidence="6">Cytochrome b5 heme-binding domain-containing protein</fullName>
    </recommendedName>
</protein>
<name>F2UIV7_SALR5</name>
<dbReference type="AlphaFoldDB" id="F2UIV7"/>
<dbReference type="PANTHER" id="PTHR19359:SF146">
    <property type="entry name" value="B5, PUTATIVE-RELATED"/>
    <property type="match status" value="1"/>
</dbReference>
<comment type="similarity">
    <text evidence="4">Belongs to the cytochrome b5 family.</text>
</comment>
<dbReference type="Proteomes" id="UP000007799">
    <property type="component" value="Unassembled WGS sequence"/>
</dbReference>
<dbReference type="OrthoDB" id="260519at2759"/>
<evidence type="ECO:0000256" key="4">
    <source>
        <dbReference type="ARBA" id="ARBA00038168"/>
    </source>
</evidence>
<gene>
    <name evidence="7" type="ORF">PTSG_07489</name>
</gene>
<reference evidence="7" key="1">
    <citation type="submission" date="2009-08" db="EMBL/GenBank/DDBJ databases">
        <title>Annotation of Salpingoeca rosetta.</title>
        <authorList>
            <consortium name="The Broad Institute Genome Sequencing Platform"/>
            <person name="Russ C."/>
            <person name="Cuomo C."/>
            <person name="Burger G."/>
            <person name="Gray M.W."/>
            <person name="Holland P.W.H."/>
            <person name="King N."/>
            <person name="Lang F.B.F."/>
            <person name="Roger A.J."/>
            <person name="Ruiz-Trillo I."/>
            <person name="Young S.K."/>
            <person name="Zeng Q."/>
            <person name="Gargeya S."/>
            <person name="Alvarado L."/>
            <person name="Berlin A."/>
            <person name="Chapman S.B."/>
            <person name="Chen Z."/>
            <person name="Freedman E."/>
            <person name="Gellesch M."/>
            <person name="Goldberg J."/>
            <person name="Griggs A."/>
            <person name="Gujja S."/>
            <person name="Heilman E."/>
            <person name="Heiman D."/>
            <person name="Howarth C."/>
            <person name="Mehta T."/>
            <person name="Neiman D."/>
            <person name="Pearson M."/>
            <person name="Roberts A."/>
            <person name="Saif S."/>
            <person name="Shea T."/>
            <person name="Shenoy N."/>
            <person name="Sisk P."/>
            <person name="Stolte C."/>
            <person name="Sykes S."/>
            <person name="White J."/>
            <person name="Yandava C."/>
            <person name="Haas B."/>
            <person name="Nusbaum C."/>
            <person name="Birren B."/>
        </authorList>
    </citation>
    <scope>NUCLEOTIDE SEQUENCE [LARGE SCALE GENOMIC DNA]</scope>
    <source>
        <strain evidence="7">ATCC 50818</strain>
    </source>
</reference>
<dbReference type="InterPro" id="IPR001199">
    <property type="entry name" value="Cyt_B5-like_heme/steroid-bd"/>
</dbReference>
<evidence type="ECO:0000256" key="1">
    <source>
        <dbReference type="ARBA" id="ARBA00022617"/>
    </source>
</evidence>
<dbReference type="KEGG" id="sre:PTSG_07489"/>
<feature type="compositionally biased region" description="Low complexity" evidence="5">
    <location>
        <begin position="133"/>
        <end position="159"/>
    </location>
</feature>
<dbReference type="GO" id="GO:0020037">
    <property type="term" value="F:heme binding"/>
    <property type="evidence" value="ECO:0007669"/>
    <property type="project" value="TreeGrafter"/>
</dbReference>
<evidence type="ECO:0000256" key="3">
    <source>
        <dbReference type="ARBA" id="ARBA00023004"/>
    </source>
</evidence>
<dbReference type="GO" id="GO:0046872">
    <property type="term" value="F:metal ion binding"/>
    <property type="evidence" value="ECO:0007669"/>
    <property type="project" value="UniProtKB-KW"/>
</dbReference>
<dbReference type="SMART" id="SM01117">
    <property type="entry name" value="Cyt-b5"/>
    <property type="match status" value="1"/>
</dbReference>
<dbReference type="SUPFAM" id="SSF55856">
    <property type="entry name" value="Cytochrome b5-like heme/steroid binding domain"/>
    <property type="match status" value="1"/>
</dbReference>
<keyword evidence="8" id="KW-1185">Reference proteome</keyword>
<keyword evidence="2" id="KW-0479">Metal-binding</keyword>